<organism evidence="14 15">
    <name type="scientific">Rhizobium grahamii</name>
    <dbReference type="NCBI Taxonomy" id="1120045"/>
    <lineage>
        <taxon>Bacteria</taxon>
        <taxon>Pseudomonadati</taxon>
        <taxon>Pseudomonadota</taxon>
        <taxon>Alphaproteobacteria</taxon>
        <taxon>Hyphomicrobiales</taxon>
        <taxon>Rhizobiaceae</taxon>
        <taxon>Rhizobium/Agrobacterium group</taxon>
        <taxon>Rhizobium</taxon>
    </lineage>
</organism>
<dbReference type="PANTHER" id="PTHR48111">
    <property type="entry name" value="REGULATOR OF RPOS"/>
    <property type="match status" value="1"/>
</dbReference>
<dbReference type="Pfam" id="PF00072">
    <property type="entry name" value="Response_reg"/>
    <property type="match status" value="1"/>
</dbReference>
<evidence type="ECO:0000256" key="10">
    <source>
        <dbReference type="PROSITE-ProRule" id="PRU00169"/>
    </source>
</evidence>
<evidence type="ECO:0000313" key="15">
    <source>
        <dbReference type="Proteomes" id="UP000326881"/>
    </source>
</evidence>
<gene>
    <name evidence="14" type="ORF">FZ934_25550</name>
</gene>
<dbReference type="GO" id="GO:0005829">
    <property type="term" value="C:cytosol"/>
    <property type="evidence" value="ECO:0007669"/>
    <property type="project" value="TreeGrafter"/>
</dbReference>
<dbReference type="GO" id="GO:0006355">
    <property type="term" value="P:regulation of DNA-templated transcription"/>
    <property type="evidence" value="ECO:0007669"/>
    <property type="project" value="InterPro"/>
</dbReference>
<dbReference type="InterPro" id="IPR001789">
    <property type="entry name" value="Sig_transdc_resp-reg_receiver"/>
</dbReference>
<evidence type="ECO:0000256" key="2">
    <source>
        <dbReference type="ARBA" id="ARBA00022490"/>
    </source>
</evidence>
<dbReference type="InterPro" id="IPR036388">
    <property type="entry name" value="WH-like_DNA-bd_sf"/>
</dbReference>
<evidence type="ECO:0000313" key="14">
    <source>
        <dbReference type="EMBL" id="QFY63606.1"/>
    </source>
</evidence>
<dbReference type="FunFam" id="1.10.10.10:FF:000099">
    <property type="entry name" value="Two-component system response regulator TorR"/>
    <property type="match status" value="1"/>
</dbReference>
<evidence type="ECO:0000256" key="6">
    <source>
        <dbReference type="ARBA" id="ARBA00023125"/>
    </source>
</evidence>
<keyword evidence="4" id="KW-0902">Two-component regulatory system</keyword>
<evidence type="ECO:0000256" key="8">
    <source>
        <dbReference type="ARBA" id="ARBA00023163"/>
    </source>
</evidence>
<dbReference type="Gene3D" id="1.10.10.10">
    <property type="entry name" value="Winged helix-like DNA-binding domain superfamily/Winged helix DNA-binding domain"/>
    <property type="match status" value="1"/>
</dbReference>
<evidence type="ECO:0000259" key="13">
    <source>
        <dbReference type="PROSITE" id="PS51755"/>
    </source>
</evidence>
<dbReference type="SMART" id="SM00862">
    <property type="entry name" value="Trans_reg_C"/>
    <property type="match status" value="1"/>
</dbReference>
<accession>A0A5Q0CCS6</accession>
<dbReference type="EMBL" id="CP043499">
    <property type="protein sequence ID" value="QFY63606.1"/>
    <property type="molecule type" value="Genomic_DNA"/>
</dbReference>
<keyword evidence="6 11" id="KW-0238">DNA-binding</keyword>
<dbReference type="InterPro" id="IPR011006">
    <property type="entry name" value="CheY-like_superfamily"/>
</dbReference>
<dbReference type="GO" id="GO:0000976">
    <property type="term" value="F:transcription cis-regulatory region binding"/>
    <property type="evidence" value="ECO:0007669"/>
    <property type="project" value="TreeGrafter"/>
</dbReference>
<keyword evidence="2" id="KW-0963">Cytoplasm</keyword>
<dbReference type="SUPFAM" id="SSF52172">
    <property type="entry name" value="CheY-like"/>
    <property type="match status" value="1"/>
</dbReference>
<keyword evidence="14" id="KW-0614">Plasmid</keyword>
<comment type="subcellular location">
    <subcellularLocation>
        <location evidence="1">Cytoplasm</location>
    </subcellularLocation>
</comment>
<dbReference type="RefSeq" id="WP_153273563.1">
    <property type="nucleotide sequence ID" value="NZ_CP043499.1"/>
</dbReference>
<feature type="domain" description="OmpR/PhoB-type" evidence="13">
    <location>
        <begin position="137"/>
        <end position="237"/>
    </location>
</feature>
<evidence type="ECO:0000256" key="4">
    <source>
        <dbReference type="ARBA" id="ARBA00023012"/>
    </source>
</evidence>
<keyword evidence="7" id="KW-0010">Activator</keyword>
<keyword evidence="8" id="KW-0804">Transcription</keyword>
<dbReference type="InterPro" id="IPR016032">
    <property type="entry name" value="Sig_transdc_resp-reg_C-effctor"/>
</dbReference>
<dbReference type="CDD" id="cd00383">
    <property type="entry name" value="trans_reg_C"/>
    <property type="match status" value="1"/>
</dbReference>
<dbReference type="PANTHER" id="PTHR48111:SF4">
    <property type="entry name" value="DNA-BINDING DUAL TRANSCRIPTIONAL REGULATOR OMPR"/>
    <property type="match status" value="1"/>
</dbReference>
<dbReference type="Proteomes" id="UP000326881">
    <property type="component" value="Plasmid unnamed"/>
</dbReference>
<feature type="modified residue" description="4-aspartylphosphate" evidence="10">
    <location>
        <position position="55"/>
    </location>
</feature>
<dbReference type="Pfam" id="PF00486">
    <property type="entry name" value="Trans_reg_C"/>
    <property type="match status" value="1"/>
</dbReference>
<keyword evidence="3 10" id="KW-0597">Phosphoprotein</keyword>
<name>A0A5Q0CCS6_9HYPH</name>
<evidence type="ECO:0000256" key="11">
    <source>
        <dbReference type="PROSITE-ProRule" id="PRU01091"/>
    </source>
</evidence>
<dbReference type="PROSITE" id="PS50110">
    <property type="entry name" value="RESPONSE_REGULATORY"/>
    <property type="match status" value="1"/>
</dbReference>
<dbReference type="Gene3D" id="6.10.250.690">
    <property type="match status" value="1"/>
</dbReference>
<evidence type="ECO:0000256" key="3">
    <source>
        <dbReference type="ARBA" id="ARBA00022553"/>
    </source>
</evidence>
<dbReference type="SUPFAM" id="SSF46894">
    <property type="entry name" value="C-terminal effector domain of the bipartite response regulators"/>
    <property type="match status" value="1"/>
</dbReference>
<feature type="domain" description="Response regulatory" evidence="12">
    <location>
        <begin position="6"/>
        <end position="121"/>
    </location>
</feature>
<dbReference type="AlphaFoldDB" id="A0A5Q0CCS6"/>
<protein>
    <recommendedName>
        <fullName evidence="9">Regulatory protein VirG</fullName>
    </recommendedName>
</protein>
<dbReference type="FunFam" id="3.40.50.2300:FF:000001">
    <property type="entry name" value="DNA-binding response regulator PhoB"/>
    <property type="match status" value="1"/>
</dbReference>
<evidence type="ECO:0000259" key="12">
    <source>
        <dbReference type="PROSITE" id="PS50110"/>
    </source>
</evidence>
<dbReference type="GO" id="GO:0000156">
    <property type="term" value="F:phosphorelay response regulator activity"/>
    <property type="evidence" value="ECO:0007669"/>
    <property type="project" value="TreeGrafter"/>
</dbReference>
<keyword evidence="5" id="KW-0805">Transcription regulation</keyword>
<keyword evidence="15" id="KW-1185">Reference proteome</keyword>
<dbReference type="PROSITE" id="PS51755">
    <property type="entry name" value="OMPR_PHOB"/>
    <property type="match status" value="1"/>
</dbReference>
<evidence type="ECO:0000256" key="9">
    <source>
        <dbReference type="ARBA" id="ARBA00067337"/>
    </source>
</evidence>
<dbReference type="KEGG" id="rgr:FZ934_25550"/>
<feature type="DNA-binding region" description="OmpR/PhoB-type" evidence="11">
    <location>
        <begin position="137"/>
        <end position="237"/>
    </location>
</feature>
<sequence length="251" mass="28612">MEHIDHILVVDDDRDIRELISDYLRKNGFRVTAAADGRQMRGHLEANAFDLIVLDIMMPGDDGLELCRELRSMKERAMPIIMLTSRSDDADRILGLEMGADDYLTKPFSARELLARINAILRRARMMPPNLNEAWLPDVVAFGKWMLDTAARRLFDKGGMSVALSGGEYRLLKVFLDHAHRVLSRDQLLYLSQGKDADVFDRSIDLLVSRLRQRLNDDARDPVYIKTVRSEGYVFSAHVNQSRVPATQRGV</sequence>
<dbReference type="Gene3D" id="3.40.50.2300">
    <property type="match status" value="1"/>
</dbReference>
<proteinExistence type="predicted"/>
<dbReference type="InterPro" id="IPR039420">
    <property type="entry name" value="WalR-like"/>
</dbReference>
<evidence type="ECO:0000256" key="7">
    <source>
        <dbReference type="ARBA" id="ARBA00023159"/>
    </source>
</evidence>
<geneLocation type="plasmid" evidence="14 15">
    <name>unnamed</name>
</geneLocation>
<dbReference type="SMART" id="SM00448">
    <property type="entry name" value="REC"/>
    <property type="match status" value="1"/>
</dbReference>
<reference evidence="14 15" key="1">
    <citation type="submission" date="2019-08" db="EMBL/GenBank/DDBJ databases">
        <title>Prosopis cineraria nodule microbiome.</title>
        <authorList>
            <person name="Ali R."/>
            <person name="Chaluvadi S.R."/>
            <person name="Wang X."/>
        </authorList>
    </citation>
    <scope>NUCLEOTIDE SEQUENCE [LARGE SCALE GENOMIC DNA]</scope>
    <source>
        <strain evidence="14 15">BG7</strain>
        <plasmid evidence="14 15">unnamed</plasmid>
    </source>
</reference>
<dbReference type="GO" id="GO:0032993">
    <property type="term" value="C:protein-DNA complex"/>
    <property type="evidence" value="ECO:0007669"/>
    <property type="project" value="TreeGrafter"/>
</dbReference>
<dbReference type="InterPro" id="IPR001867">
    <property type="entry name" value="OmpR/PhoB-type_DNA-bd"/>
</dbReference>
<evidence type="ECO:0000256" key="5">
    <source>
        <dbReference type="ARBA" id="ARBA00023015"/>
    </source>
</evidence>
<dbReference type="OrthoDB" id="9802426at2"/>
<evidence type="ECO:0000256" key="1">
    <source>
        <dbReference type="ARBA" id="ARBA00004496"/>
    </source>
</evidence>